<dbReference type="AlphaFoldDB" id="A0AAN9BRM2"/>
<keyword evidence="2" id="KW-1185">Reference proteome</keyword>
<organism evidence="1 2">
    <name type="scientific">Littorina saxatilis</name>
    <dbReference type="NCBI Taxonomy" id="31220"/>
    <lineage>
        <taxon>Eukaryota</taxon>
        <taxon>Metazoa</taxon>
        <taxon>Spiralia</taxon>
        <taxon>Lophotrochozoa</taxon>
        <taxon>Mollusca</taxon>
        <taxon>Gastropoda</taxon>
        <taxon>Caenogastropoda</taxon>
        <taxon>Littorinimorpha</taxon>
        <taxon>Littorinoidea</taxon>
        <taxon>Littorinidae</taxon>
        <taxon>Littorina</taxon>
    </lineage>
</organism>
<reference evidence="1 2" key="1">
    <citation type="submission" date="2024-02" db="EMBL/GenBank/DDBJ databases">
        <title>Chromosome-scale genome assembly of the rough periwinkle Littorina saxatilis.</title>
        <authorList>
            <person name="De Jode A."/>
            <person name="Faria R."/>
            <person name="Formenti G."/>
            <person name="Sims Y."/>
            <person name="Smith T.P."/>
            <person name="Tracey A."/>
            <person name="Wood J.M.D."/>
            <person name="Zagrodzka Z.B."/>
            <person name="Johannesson K."/>
            <person name="Butlin R.K."/>
            <person name="Leder E.H."/>
        </authorList>
    </citation>
    <scope>NUCLEOTIDE SEQUENCE [LARGE SCALE GENOMIC DNA]</scope>
    <source>
        <strain evidence="1">Snail1</strain>
        <tissue evidence="1">Muscle</tissue>
    </source>
</reference>
<proteinExistence type="predicted"/>
<comment type="caution">
    <text evidence="1">The sequence shown here is derived from an EMBL/GenBank/DDBJ whole genome shotgun (WGS) entry which is preliminary data.</text>
</comment>
<dbReference type="EMBL" id="JBAMIC010000003">
    <property type="protein sequence ID" value="KAK7110828.1"/>
    <property type="molecule type" value="Genomic_DNA"/>
</dbReference>
<dbReference type="Proteomes" id="UP001374579">
    <property type="component" value="Unassembled WGS sequence"/>
</dbReference>
<protein>
    <submittedName>
        <fullName evidence="1">Uncharacterized protein</fullName>
    </submittedName>
</protein>
<evidence type="ECO:0000313" key="1">
    <source>
        <dbReference type="EMBL" id="KAK7110828.1"/>
    </source>
</evidence>
<gene>
    <name evidence="1" type="ORF">V1264_014640</name>
</gene>
<evidence type="ECO:0000313" key="2">
    <source>
        <dbReference type="Proteomes" id="UP001374579"/>
    </source>
</evidence>
<accession>A0AAN9BRM2</accession>
<name>A0AAN9BRM2_9CAEN</name>
<sequence length="112" mass="12896">MGKLQKPVLYSFLTKGCPCEIAAAFCQVHGINSTRSRQGHNSINAEQLPVTGGTTASPCQTCFTRIKRIAQRKQHTVHWRIYTHCLKRPPNTVFRFEKYRFLIKGIRYDENV</sequence>